<proteinExistence type="predicted"/>
<sequence length="442" mass="48566">MPPDARSGGARRAPRKQKYRPVRAPLGDAPRLRKAPPKRKYRAPAPQTQPGPYRNRERRRVTRHKRTPAYRGAVRTAFNNATPAQQGKAIRAAQRKPRTIEAREIRRLAEKRVLGDAVGRKADFARAERFKQTKTYRDARKAARPSMGLLEATFRTLYPSTAGSSRGRGVPGAASTQTAMLQNRGLALSVPARAGANIGIATAQSPGKVGKNTAKGLRDAATGIPPALVKLAVETAEGTTEGDPFRGIKNQGKAQGADWKRRYKPLIEGRDLEYRERIKKEGAAGELIDAVTAASIVGAGTGRLLGAGARSGKLGPKAKKVASEPRRRTRVTGGRSEAQRLSRNLYIAAAQKARDNRRAKVQKKQVERSSVGDRRVDAVLAEAVARGEIVPRRADAKARRRFAEEKGRDRIRMQSEQRRVVDRAQARDRRALSKPETLAFKY</sequence>
<name>A0A6J4U0Z8_9SPHN</name>
<evidence type="ECO:0000256" key="1">
    <source>
        <dbReference type="SAM" id="MobiDB-lite"/>
    </source>
</evidence>
<feature type="compositionally biased region" description="Basic residues" evidence="1">
    <location>
        <begin position="56"/>
        <end position="68"/>
    </location>
</feature>
<feature type="region of interest" description="Disordered" evidence="1">
    <location>
        <begin position="394"/>
        <end position="442"/>
    </location>
</feature>
<dbReference type="AlphaFoldDB" id="A0A6J4U0Z8"/>
<protein>
    <submittedName>
        <fullName evidence="2">Uncharacterized protein</fullName>
    </submittedName>
</protein>
<organism evidence="2">
    <name type="scientific">uncultured Sphingomonadaceae bacterium</name>
    <dbReference type="NCBI Taxonomy" id="169976"/>
    <lineage>
        <taxon>Bacteria</taxon>
        <taxon>Pseudomonadati</taxon>
        <taxon>Pseudomonadota</taxon>
        <taxon>Alphaproteobacteria</taxon>
        <taxon>Sphingomonadales</taxon>
        <taxon>Sphingomonadaceae</taxon>
        <taxon>environmental samples</taxon>
    </lineage>
</organism>
<feature type="compositionally biased region" description="Basic residues" evidence="1">
    <location>
        <begin position="32"/>
        <end position="42"/>
    </location>
</feature>
<feature type="non-terminal residue" evidence="2">
    <location>
        <position position="442"/>
    </location>
</feature>
<accession>A0A6J4U0Z8</accession>
<feature type="region of interest" description="Disordered" evidence="1">
    <location>
        <begin position="1"/>
        <end position="70"/>
    </location>
</feature>
<dbReference type="EMBL" id="CADCVX010000613">
    <property type="protein sequence ID" value="CAA9537691.1"/>
    <property type="molecule type" value="Genomic_DNA"/>
</dbReference>
<feature type="compositionally biased region" description="Basic residues" evidence="1">
    <location>
        <begin position="12"/>
        <end position="21"/>
    </location>
</feature>
<reference evidence="2" key="1">
    <citation type="submission" date="2020-02" db="EMBL/GenBank/DDBJ databases">
        <authorList>
            <person name="Meier V. D."/>
        </authorList>
    </citation>
    <scope>NUCLEOTIDE SEQUENCE</scope>
    <source>
        <strain evidence="2">AVDCRST_MAG91</strain>
    </source>
</reference>
<feature type="region of interest" description="Disordered" evidence="1">
    <location>
        <begin position="308"/>
        <end position="338"/>
    </location>
</feature>
<feature type="compositionally biased region" description="Basic and acidic residues" evidence="1">
    <location>
        <begin position="394"/>
        <end position="433"/>
    </location>
</feature>
<evidence type="ECO:0000313" key="2">
    <source>
        <dbReference type="EMBL" id="CAA9537691.1"/>
    </source>
</evidence>
<gene>
    <name evidence="2" type="ORF">AVDCRST_MAG91-3536</name>
</gene>